<dbReference type="EMBL" id="JAODUO010000884">
    <property type="protein sequence ID" value="KAK2173329.1"/>
    <property type="molecule type" value="Genomic_DNA"/>
</dbReference>
<protein>
    <submittedName>
        <fullName evidence="1">Uncharacterized protein</fullName>
    </submittedName>
</protein>
<keyword evidence="2" id="KW-1185">Reference proteome</keyword>
<accession>A0AAD9KKL4</accession>
<organism evidence="1 2">
    <name type="scientific">Ridgeia piscesae</name>
    <name type="common">Tubeworm</name>
    <dbReference type="NCBI Taxonomy" id="27915"/>
    <lineage>
        <taxon>Eukaryota</taxon>
        <taxon>Metazoa</taxon>
        <taxon>Spiralia</taxon>
        <taxon>Lophotrochozoa</taxon>
        <taxon>Annelida</taxon>
        <taxon>Polychaeta</taxon>
        <taxon>Sedentaria</taxon>
        <taxon>Canalipalpata</taxon>
        <taxon>Sabellida</taxon>
        <taxon>Siboglinidae</taxon>
        <taxon>Ridgeia</taxon>
    </lineage>
</organism>
<name>A0AAD9KKL4_RIDPI</name>
<sequence length="98" mass="11300">MTMESHVTAVCRSAIFHLRKISRIRRYLTAAATEQVVHAFVTSRLDVGNALLYRLPLKQIQRLQKVQNWATRLIDGAMKYSHGTRLLGPYSRGKLYRT</sequence>
<reference evidence="1" key="1">
    <citation type="journal article" date="2023" name="Mol. Biol. Evol.">
        <title>Third-Generation Sequencing Reveals the Adaptive Role of the Epigenome in Three Deep-Sea Polychaetes.</title>
        <authorList>
            <person name="Perez M."/>
            <person name="Aroh O."/>
            <person name="Sun Y."/>
            <person name="Lan Y."/>
            <person name="Juniper S.K."/>
            <person name="Young C.R."/>
            <person name="Angers B."/>
            <person name="Qian P.Y."/>
        </authorList>
    </citation>
    <scope>NUCLEOTIDE SEQUENCE</scope>
    <source>
        <strain evidence="1">R07B-5</strain>
    </source>
</reference>
<gene>
    <name evidence="1" type="ORF">NP493_884g04023</name>
</gene>
<dbReference type="AlphaFoldDB" id="A0AAD9KKL4"/>
<evidence type="ECO:0000313" key="1">
    <source>
        <dbReference type="EMBL" id="KAK2173329.1"/>
    </source>
</evidence>
<comment type="caution">
    <text evidence="1">The sequence shown here is derived from an EMBL/GenBank/DDBJ whole genome shotgun (WGS) entry which is preliminary data.</text>
</comment>
<proteinExistence type="predicted"/>
<dbReference type="Proteomes" id="UP001209878">
    <property type="component" value="Unassembled WGS sequence"/>
</dbReference>
<evidence type="ECO:0000313" key="2">
    <source>
        <dbReference type="Proteomes" id="UP001209878"/>
    </source>
</evidence>